<dbReference type="Pfam" id="PF01841">
    <property type="entry name" value="Transglut_core"/>
    <property type="match status" value="1"/>
</dbReference>
<dbReference type="Gene3D" id="3.10.620.30">
    <property type="match status" value="1"/>
</dbReference>
<accession>A0AAE2YPX9</accession>
<dbReference type="PANTHER" id="PTHR33490">
    <property type="entry name" value="BLR5614 PROTEIN-RELATED"/>
    <property type="match status" value="1"/>
</dbReference>
<comment type="caution">
    <text evidence="2">The sequence shown here is derived from an EMBL/GenBank/DDBJ whole genome shotgun (WGS) entry which is preliminary data.</text>
</comment>
<keyword evidence="3" id="KW-1185">Reference proteome</keyword>
<dbReference type="EMBL" id="JAAXYO010000087">
    <property type="protein sequence ID" value="MBU2787888.1"/>
    <property type="molecule type" value="Genomic_DNA"/>
</dbReference>
<dbReference type="InterPro" id="IPR002931">
    <property type="entry name" value="Transglutaminase-like"/>
</dbReference>
<reference evidence="2" key="1">
    <citation type="journal article" date="2021" name="ISME J.">
        <title>Genomic evolution of the class Acidithiobacillia: deep-branching Proteobacteria living in extreme acidic conditions.</title>
        <authorList>
            <person name="Moya-Beltran A."/>
            <person name="Beard S."/>
            <person name="Rojas-Villalobos C."/>
            <person name="Issotta F."/>
            <person name="Gallardo Y."/>
            <person name="Ulloa R."/>
            <person name="Giaveno A."/>
            <person name="Degli Esposti M."/>
            <person name="Johnson D.B."/>
            <person name="Quatrini R."/>
        </authorList>
    </citation>
    <scope>NUCLEOTIDE SEQUENCE</scope>
    <source>
        <strain evidence="2">VAN18-1</strain>
    </source>
</reference>
<dbReference type="InterPro" id="IPR038765">
    <property type="entry name" value="Papain-like_cys_pep_sf"/>
</dbReference>
<evidence type="ECO:0000313" key="2">
    <source>
        <dbReference type="EMBL" id="MBU2787888.1"/>
    </source>
</evidence>
<evidence type="ECO:0000313" key="3">
    <source>
        <dbReference type="Proteomes" id="UP001197378"/>
    </source>
</evidence>
<dbReference type="PANTHER" id="PTHR33490:SF3">
    <property type="entry name" value="CONSERVED INTEGRAL MEMBRANE PROTEIN"/>
    <property type="match status" value="1"/>
</dbReference>
<dbReference type="AlphaFoldDB" id="A0AAE2YPX9"/>
<gene>
    <name evidence="2" type="ORF">HFQ13_06675</name>
</gene>
<name>A0AAE2YPX9_9PROT</name>
<protein>
    <submittedName>
        <fullName evidence="2">Transglutaminase family protein</fullName>
    </submittedName>
</protein>
<dbReference type="SUPFAM" id="SSF54001">
    <property type="entry name" value="Cysteine proteinases"/>
    <property type="match status" value="1"/>
</dbReference>
<organism evidence="2 3">
    <name type="scientific">Igneacidithiobacillus copahuensis</name>
    <dbReference type="NCBI Taxonomy" id="2724909"/>
    <lineage>
        <taxon>Bacteria</taxon>
        <taxon>Pseudomonadati</taxon>
        <taxon>Pseudomonadota</taxon>
        <taxon>Acidithiobacillia</taxon>
        <taxon>Acidithiobacillales</taxon>
        <taxon>Acidithiobacillaceae</taxon>
        <taxon>Igneacidithiobacillus</taxon>
    </lineage>
</organism>
<feature type="domain" description="Transglutaminase-like" evidence="1">
    <location>
        <begin position="27"/>
        <end position="131"/>
    </location>
</feature>
<sequence length="215" mass="23830">MREQPSEAFLCADDEVINHGHPQILALAAKLSGQNPEDTARNCFDWVRDQITHSIDFHREEVTCLASDVLGVGTGLCIAKSHLLVALWRAHRIPSGFCYQRLALDGPSSPYCTHGFVAVWLEGTGWYRCDARGNSKPGIHCTFTPGHENLAYATVHEGEHEYPGIWAQPWPELVTAMKRLKNISHYLMHPIDAAPPPFCDHDHVVAYRGGPSPSG</sequence>
<evidence type="ECO:0000259" key="1">
    <source>
        <dbReference type="Pfam" id="PF01841"/>
    </source>
</evidence>
<dbReference type="Proteomes" id="UP001197378">
    <property type="component" value="Unassembled WGS sequence"/>
</dbReference>
<proteinExistence type="predicted"/>